<keyword evidence="8 12" id="KW-1133">Transmembrane helix</keyword>
<sequence length="190" mass="21808">MDKTTLTVNGLELDYAREKEAKGIQAAKKSTLCFFLFILAVSVLLLWFQVSDNSILSELVKYTRIKNNIKGWRPLVESKTKLESDKGRLLAAGRDDLLSFHCVDFGQYILPIRLDRKTFLPQSIRRGIGDGWMIRKAAKVDHSAQQFCEYLIKNKSDNIITCGINMMDEIGYSGYFMDSHWCNDFHNLLT</sequence>
<dbReference type="EMBL" id="AY689437">
    <property type="protein sequence ID" value="ABI99066.1"/>
    <property type="molecule type" value="Genomic_DNA"/>
</dbReference>
<accession>Q08FA0</accession>
<keyword evidence="7" id="KW-0735">Signal-anchor</keyword>
<reference evidence="13 14" key="1">
    <citation type="journal article" date="2005" name="J. Virol.">
        <title>Genome of deerpox virus.</title>
        <authorList>
            <person name="Afonso C.L."/>
            <person name="Delhon G."/>
            <person name="Tulman E.R."/>
            <person name="Lu Z."/>
            <person name="Zsak A."/>
            <person name="Becerra V.M."/>
            <person name="Zsak L."/>
            <person name="Kutish G.F."/>
            <person name="Rock D.L."/>
        </authorList>
    </citation>
    <scope>NUCLEOTIDE SEQUENCE [LARGE SCALE GENOMIC DNA]</scope>
    <source>
        <strain evidence="13">W-1170-84</strain>
    </source>
</reference>
<evidence type="ECO:0000256" key="10">
    <source>
        <dbReference type="ARBA" id="ARBA00023157"/>
    </source>
</evidence>
<evidence type="ECO:0000256" key="12">
    <source>
        <dbReference type="SAM" id="Phobius"/>
    </source>
</evidence>
<evidence type="ECO:0000256" key="2">
    <source>
        <dbReference type="ARBA" id="ARBA00022506"/>
    </source>
</evidence>
<organismHost>
    <name type="scientific">Odocoileus hemionus</name>
    <name type="common">Mule deer</name>
    <name type="synonym">Cervus hemionus</name>
    <dbReference type="NCBI Taxonomy" id="9872"/>
</organismHost>
<keyword evidence="11" id="KW-1160">Virus entry into host cell</keyword>
<dbReference type="InterPro" id="IPR005023">
    <property type="entry name" value="Pox_LP_H2"/>
</dbReference>
<feature type="transmembrane region" description="Helical" evidence="12">
    <location>
        <begin position="32"/>
        <end position="50"/>
    </location>
</feature>
<keyword evidence="2" id="KW-1168">Fusion of virus membrane with host membrane</keyword>
<proteinExistence type="predicted"/>
<evidence type="ECO:0000256" key="5">
    <source>
        <dbReference type="ARBA" id="ARBA00022844"/>
    </source>
</evidence>
<keyword evidence="10" id="KW-1015">Disulfide bond</keyword>
<keyword evidence="6" id="KW-0426">Late protein</keyword>
<evidence type="ECO:0000256" key="9">
    <source>
        <dbReference type="ARBA" id="ARBA00023136"/>
    </source>
</evidence>
<dbReference type="Proteomes" id="UP000162522">
    <property type="component" value="Segment"/>
</dbReference>
<name>Q08FA0_DPV84</name>
<gene>
    <name evidence="13" type="ORF">DpV84gp082</name>
</gene>
<evidence type="ECO:0000256" key="6">
    <source>
        <dbReference type="ARBA" id="ARBA00022921"/>
    </source>
</evidence>
<evidence type="ECO:0000313" key="13">
    <source>
        <dbReference type="EMBL" id="ABI99066.1"/>
    </source>
</evidence>
<protein>
    <submittedName>
        <fullName evidence="13">Uncharacterized protein</fullName>
    </submittedName>
</protein>
<evidence type="ECO:0000256" key="3">
    <source>
        <dbReference type="ARBA" id="ARBA00022595"/>
    </source>
</evidence>
<keyword evidence="5" id="KW-0946">Virion</keyword>
<organism evidence="13 14">
    <name type="scientific">Deerpox virus (strain W-1170-84)</name>
    <name type="common">DPV</name>
    <dbReference type="NCBI Taxonomy" id="305676"/>
    <lineage>
        <taxon>Viruses</taxon>
        <taxon>Varidnaviria</taxon>
        <taxon>Bamfordvirae</taxon>
        <taxon>Nucleocytoviricota</taxon>
        <taxon>Pokkesviricetes</taxon>
        <taxon>Chitovirales</taxon>
        <taxon>Poxviridae</taxon>
        <taxon>Chordopoxvirinae</taxon>
        <taxon>Cervidpoxvirus</taxon>
        <taxon>Cervidpoxvirus muledeerpox</taxon>
        <taxon>Mule deerpox virus</taxon>
    </lineage>
</organism>
<dbReference type="Pfam" id="PF03356">
    <property type="entry name" value="Pox_LP_H2"/>
    <property type="match status" value="1"/>
</dbReference>
<evidence type="ECO:0000256" key="4">
    <source>
        <dbReference type="ARBA" id="ARBA00022692"/>
    </source>
</evidence>
<dbReference type="GO" id="GO:0055036">
    <property type="term" value="C:virion membrane"/>
    <property type="evidence" value="ECO:0007669"/>
    <property type="project" value="UniProtKB-SubCell"/>
</dbReference>
<evidence type="ECO:0000313" key="14">
    <source>
        <dbReference type="Proteomes" id="UP000162522"/>
    </source>
</evidence>
<dbReference type="GO" id="GO:0046718">
    <property type="term" value="P:symbiont entry into host cell"/>
    <property type="evidence" value="ECO:0007669"/>
    <property type="project" value="UniProtKB-KW"/>
</dbReference>
<keyword evidence="9 12" id="KW-0472">Membrane</keyword>
<keyword evidence="3" id="KW-1162">Viral penetration into host cytoplasm</keyword>
<keyword evidence="4 12" id="KW-0812">Transmembrane</keyword>
<evidence type="ECO:0000256" key="8">
    <source>
        <dbReference type="ARBA" id="ARBA00022989"/>
    </source>
</evidence>
<evidence type="ECO:0000256" key="11">
    <source>
        <dbReference type="ARBA" id="ARBA00023296"/>
    </source>
</evidence>
<dbReference type="GO" id="GO:0039663">
    <property type="term" value="P:membrane fusion involved in viral entry into host cell"/>
    <property type="evidence" value="ECO:0007669"/>
    <property type="project" value="UniProtKB-KW"/>
</dbReference>
<evidence type="ECO:0000256" key="7">
    <source>
        <dbReference type="ARBA" id="ARBA00022968"/>
    </source>
</evidence>
<evidence type="ECO:0000256" key="1">
    <source>
        <dbReference type="ARBA" id="ARBA00004462"/>
    </source>
</evidence>
<comment type="subcellular location">
    <subcellularLocation>
        <location evidence="1">Virion membrane</location>
        <topology evidence="1">Single-pass type III membrane protein</topology>
    </subcellularLocation>
</comment>